<organism evidence="1 2">
    <name type="scientific">Bacillus swezeyi</name>
    <dbReference type="NCBI Taxonomy" id="1925020"/>
    <lineage>
        <taxon>Bacteria</taxon>
        <taxon>Bacillati</taxon>
        <taxon>Bacillota</taxon>
        <taxon>Bacilli</taxon>
        <taxon>Bacillales</taxon>
        <taxon>Bacillaceae</taxon>
        <taxon>Bacillus</taxon>
    </lineage>
</organism>
<dbReference type="Proteomes" id="UP000324326">
    <property type="component" value="Unassembled WGS sequence"/>
</dbReference>
<protein>
    <submittedName>
        <fullName evidence="1">Uncharacterized protein</fullName>
    </submittedName>
</protein>
<dbReference type="EMBL" id="QSND01000005">
    <property type="protein sequence ID" value="KAA6447574.1"/>
    <property type="molecule type" value="Genomic_DNA"/>
</dbReference>
<sequence>MNKAYYEIVDPYYALIKADSLEEVKKIYNEYVSDIEGINDSDIYPVPRDYALARFVRSTDEDGKLLPIDKALSDFYTPKSDILLFPRELA</sequence>
<accession>A0A5M8RL41</accession>
<evidence type="ECO:0000313" key="1">
    <source>
        <dbReference type="EMBL" id="KAA6447574.1"/>
    </source>
</evidence>
<comment type="caution">
    <text evidence="1">The sequence shown here is derived from an EMBL/GenBank/DDBJ whole genome shotgun (WGS) entry which is preliminary data.</text>
</comment>
<dbReference type="AlphaFoldDB" id="A0A5M8RL41"/>
<dbReference type="RefSeq" id="WP_148958298.1">
    <property type="nucleotide sequence ID" value="NZ_QSND01000005.1"/>
</dbReference>
<proteinExistence type="predicted"/>
<reference evidence="1 2" key="1">
    <citation type="submission" date="2018-08" db="EMBL/GenBank/DDBJ databases">
        <title>Bacillus phenotypic plasticity.</title>
        <authorList>
            <person name="Hurtado E."/>
        </authorList>
    </citation>
    <scope>NUCLEOTIDE SEQUENCE [LARGE SCALE GENOMIC DNA]</scope>
    <source>
        <strain evidence="1 2">427</strain>
    </source>
</reference>
<gene>
    <name evidence="1" type="ORF">DX927_20065</name>
</gene>
<name>A0A5M8RL41_9BACI</name>
<evidence type="ECO:0000313" key="2">
    <source>
        <dbReference type="Proteomes" id="UP000324326"/>
    </source>
</evidence>